<keyword evidence="4" id="KW-1185">Reference proteome</keyword>
<evidence type="ECO:0000313" key="4">
    <source>
        <dbReference type="Proteomes" id="UP000249789"/>
    </source>
</evidence>
<dbReference type="AlphaFoldDB" id="A0A8G1VZT8"/>
<name>A0A8G1VZT8_9EURO</name>
<sequence>MKFPNALILISGLLAGVLAAPHQNSAMESVDAIDPPLVGTISGALPGVNLPPPLADRALTSEQKTTTSSREQRRGIAGHIDGVVCDEFGFCI</sequence>
<dbReference type="RefSeq" id="XP_040801666.1">
    <property type="nucleotide sequence ID" value="XM_040944640.1"/>
</dbReference>
<dbReference type="Proteomes" id="UP000249789">
    <property type="component" value="Unassembled WGS sequence"/>
</dbReference>
<feature type="region of interest" description="Disordered" evidence="1">
    <location>
        <begin position="52"/>
        <end position="74"/>
    </location>
</feature>
<dbReference type="EMBL" id="KZ824641">
    <property type="protein sequence ID" value="RAK77656.1"/>
    <property type="molecule type" value="Genomic_DNA"/>
</dbReference>
<gene>
    <name evidence="3" type="ORF">BO72DRAFT_447807</name>
</gene>
<feature type="compositionally biased region" description="Polar residues" evidence="1">
    <location>
        <begin position="60"/>
        <end position="69"/>
    </location>
</feature>
<accession>A0A8G1VZT8</accession>
<evidence type="ECO:0000256" key="1">
    <source>
        <dbReference type="SAM" id="MobiDB-lite"/>
    </source>
</evidence>
<keyword evidence="2" id="KW-0732">Signal</keyword>
<protein>
    <submittedName>
        <fullName evidence="3">Uncharacterized protein</fullName>
    </submittedName>
</protein>
<feature type="signal peptide" evidence="2">
    <location>
        <begin position="1"/>
        <end position="19"/>
    </location>
</feature>
<evidence type="ECO:0000256" key="2">
    <source>
        <dbReference type="SAM" id="SignalP"/>
    </source>
</evidence>
<organism evidence="3 4">
    <name type="scientific">Aspergillus fijiensis CBS 313.89</name>
    <dbReference type="NCBI Taxonomy" id="1448319"/>
    <lineage>
        <taxon>Eukaryota</taxon>
        <taxon>Fungi</taxon>
        <taxon>Dikarya</taxon>
        <taxon>Ascomycota</taxon>
        <taxon>Pezizomycotina</taxon>
        <taxon>Eurotiomycetes</taxon>
        <taxon>Eurotiomycetidae</taxon>
        <taxon>Eurotiales</taxon>
        <taxon>Aspergillaceae</taxon>
        <taxon>Aspergillus</taxon>
    </lineage>
</organism>
<dbReference type="VEuPathDB" id="FungiDB:BO72DRAFT_447807"/>
<reference evidence="3 4" key="1">
    <citation type="submission" date="2018-02" db="EMBL/GenBank/DDBJ databases">
        <title>The genomes of Aspergillus section Nigri reveals drivers in fungal speciation.</title>
        <authorList>
            <consortium name="DOE Joint Genome Institute"/>
            <person name="Vesth T.C."/>
            <person name="Nybo J."/>
            <person name="Theobald S."/>
            <person name="Brandl J."/>
            <person name="Frisvad J.C."/>
            <person name="Nielsen K.F."/>
            <person name="Lyhne E.K."/>
            <person name="Kogle M.E."/>
            <person name="Kuo A."/>
            <person name="Riley R."/>
            <person name="Clum A."/>
            <person name="Nolan M."/>
            <person name="Lipzen A."/>
            <person name="Salamov A."/>
            <person name="Henrissat B."/>
            <person name="Wiebenga A."/>
            <person name="De vries R.P."/>
            <person name="Grigoriev I.V."/>
            <person name="Mortensen U.H."/>
            <person name="Andersen M.R."/>
            <person name="Baker S.E."/>
        </authorList>
    </citation>
    <scope>NUCLEOTIDE SEQUENCE [LARGE SCALE GENOMIC DNA]</scope>
    <source>
        <strain evidence="3 4">CBS 313.89</strain>
    </source>
</reference>
<dbReference type="GeneID" id="63861973"/>
<evidence type="ECO:0000313" key="3">
    <source>
        <dbReference type="EMBL" id="RAK77656.1"/>
    </source>
</evidence>
<proteinExistence type="predicted"/>
<feature type="chain" id="PRO_5034191615" evidence="2">
    <location>
        <begin position="20"/>
        <end position="92"/>
    </location>
</feature>
<dbReference type="OrthoDB" id="4488042at2759"/>